<reference evidence="1" key="1">
    <citation type="submission" date="2020-08" db="EMBL/GenBank/DDBJ databases">
        <title>Spodoptera exigua strain:BAW_Kor-Di-RS1 Genome sequencing and assembly.</title>
        <authorList>
            <person name="Kim J."/>
            <person name="Nam H.Y."/>
            <person name="Kwon M."/>
            <person name="Choi J.H."/>
            <person name="Cho S.R."/>
            <person name="Kim G.-H."/>
        </authorList>
    </citation>
    <scope>NUCLEOTIDE SEQUENCE</scope>
    <source>
        <strain evidence="1">BAW_Kor-Di-RS1</strain>
        <tissue evidence="1">Whole-body</tissue>
    </source>
</reference>
<comment type="caution">
    <text evidence="1">The sequence shown here is derived from an EMBL/GenBank/DDBJ whole genome shotgun (WGS) entry which is preliminary data.</text>
</comment>
<dbReference type="Proteomes" id="UP000648187">
    <property type="component" value="Unassembled WGS sequence"/>
</dbReference>
<evidence type="ECO:0000313" key="1">
    <source>
        <dbReference type="EMBL" id="KAF9410990.1"/>
    </source>
</evidence>
<protein>
    <recommendedName>
        <fullName evidence="3">SWIM-type domain-containing protein</fullName>
    </recommendedName>
</protein>
<evidence type="ECO:0008006" key="3">
    <source>
        <dbReference type="Google" id="ProtNLM"/>
    </source>
</evidence>
<gene>
    <name evidence="1" type="ORF">HW555_010122</name>
</gene>
<proteinExistence type="predicted"/>
<organism evidence="1 2">
    <name type="scientific">Spodoptera exigua</name>
    <name type="common">Beet armyworm</name>
    <name type="synonym">Noctua fulgens</name>
    <dbReference type="NCBI Taxonomy" id="7107"/>
    <lineage>
        <taxon>Eukaryota</taxon>
        <taxon>Metazoa</taxon>
        <taxon>Ecdysozoa</taxon>
        <taxon>Arthropoda</taxon>
        <taxon>Hexapoda</taxon>
        <taxon>Insecta</taxon>
        <taxon>Pterygota</taxon>
        <taxon>Neoptera</taxon>
        <taxon>Endopterygota</taxon>
        <taxon>Lepidoptera</taxon>
        <taxon>Glossata</taxon>
        <taxon>Ditrysia</taxon>
        <taxon>Noctuoidea</taxon>
        <taxon>Noctuidae</taxon>
        <taxon>Amphipyrinae</taxon>
        <taxon>Spodoptera</taxon>
    </lineage>
</organism>
<evidence type="ECO:0000313" key="2">
    <source>
        <dbReference type="Proteomes" id="UP000648187"/>
    </source>
</evidence>
<name>A0A835G7Z7_SPOEX</name>
<dbReference type="AlphaFoldDB" id="A0A835G7Z7"/>
<accession>A0A835G7Z7</accession>
<dbReference type="EMBL" id="JACKWZ010000239">
    <property type="protein sequence ID" value="KAF9410990.1"/>
    <property type="molecule type" value="Genomic_DNA"/>
</dbReference>
<keyword evidence="2" id="KW-1185">Reference proteome</keyword>
<sequence>MLLLRFDHFNKTVPNMMAYFQIAASLINKFGVRLQNRADADQILNYYVYILVANGVNGREGILEYYCNCIGRRTVGCCAHVMTLVWYLGWARYENNIVAPAAFLDEVVVREDIE</sequence>